<gene>
    <name evidence="2" type="ORF">O1Q98_08310</name>
</gene>
<name>A0ABY8GCJ6_9GAMM</name>
<dbReference type="InterPro" id="IPR009885">
    <property type="entry name" value="DUF1435"/>
</dbReference>
<dbReference type="Proteomes" id="UP001219630">
    <property type="component" value="Chromosome"/>
</dbReference>
<keyword evidence="1" id="KW-0812">Transmembrane</keyword>
<feature type="transmembrane region" description="Helical" evidence="1">
    <location>
        <begin position="23"/>
        <end position="43"/>
    </location>
</feature>
<evidence type="ECO:0000313" key="3">
    <source>
        <dbReference type="Proteomes" id="UP001219630"/>
    </source>
</evidence>
<accession>A0ABY8GCJ6</accession>
<evidence type="ECO:0000313" key="2">
    <source>
        <dbReference type="EMBL" id="WFN57595.1"/>
    </source>
</evidence>
<dbReference type="Pfam" id="PF07256">
    <property type="entry name" value="DUF1435"/>
    <property type="match status" value="1"/>
</dbReference>
<evidence type="ECO:0000256" key="1">
    <source>
        <dbReference type="SAM" id="Phobius"/>
    </source>
</evidence>
<feature type="transmembrane region" description="Helical" evidence="1">
    <location>
        <begin position="72"/>
        <end position="92"/>
    </location>
</feature>
<keyword evidence="1" id="KW-0472">Membrane</keyword>
<dbReference type="RefSeq" id="WP_125258291.1">
    <property type="nucleotide sequence ID" value="NZ_CP114280.1"/>
</dbReference>
<proteinExistence type="predicted"/>
<keyword evidence="1" id="KW-1133">Transmembrane helix</keyword>
<sequence>MLTAMIAACGLWGVSWYFGKRLSSAWGVLLPAALMPLLALPALNLTHLKCICMLAMLITLSMLFHPRLRHYLLLPSCIALAGGLAALSVTLMKIG</sequence>
<keyword evidence="3" id="KW-1185">Reference proteome</keyword>
<dbReference type="EMBL" id="CP114280">
    <property type="protein sequence ID" value="WFN57595.1"/>
    <property type="molecule type" value="Genomic_DNA"/>
</dbReference>
<organism evidence="2 3">
    <name type="scientific">Dickeya lacustris</name>
    <dbReference type="NCBI Taxonomy" id="2259638"/>
    <lineage>
        <taxon>Bacteria</taxon>
        <taxon>Pseudomonadati</taxon>
        <taxon>Pseudomonadota</taxon>
        <taxon>Gammaproteobacteria</taxon>
        <taxon>Enterobacterales</taxon>
        <taxon>Pectobacteriaceae</taxon>
        <taxon>Dickeya</taxon>
    </lineage>
</organism>
<protein>
    <submittedName>
        <fullName evidence="2">DUF1435 family protein</fullName>
    </submittedName>
</protein>
<reference evidence="2 3" key="1">
    <citation type="submission" date="2022-12" db="EMBL/GenBank/DDBJ databases">
        <title>Complete genome sequencing of Dickeya lacustris type strain LMG30899.</title>
        <authorList>
            <person name="Dobhal S."/>
            <person name="Arizala D."/>
            <person name="Arif M."/>
        </authorList>
    </citation>
    <scope>NUCLEOTIDE SEQUENCE [LARGE SCALE GENOMIC DNA]</scope>
    <source>
        <strain evidence="2 3">LMG30899</strain>
    </source>
</reference>